<evidence type="ECO:0000313" key="3">
    <source>
        <dbReference type="EMBL" id="AUN30375.1"/>
    </source>
</evidence>
<dbReference type="NCBIfam" id="TIGR01552">
    <property type="entry name" value="phd_fam"/>
    <property type="match status" value="1"/>
</dbReference>
<comment type="similarity">
    <text evidence="1 2">Belongs to the phD/YefM antitoxin family.</text>
</comment>
<dbReference type="AlphaFoldDB" id="A0A2K9NDW7"/>
<dbReference type="KEGG" id="ncb:C0V82_09130"/>
<dbReference type="RefSeq" id="WP_102112064.1">
    <property type="nucleotide sequence ID" value="NZ_BMGN01000002.1"/>
</dbReference>
<proteinExistence type="inferred from homology"/>
<dbReference type="InterPro" id="IPR006442">
    <property type="entry name" value="Antitoxin_Phd/YefM"/>
</dbReference>
<sequence length="88" mass="9494">MDSVNLADVASNLTRLIERAEAGEEIIIYRAGRPVARLMPPVAGAAASPTPKPKRQLGVLAGQGYWIGDDFDDPLPEEMERAFRGEGT</sequence>
<dbReference type="SUPFAM" id="SSF143120">
    <property type="entry name" value="YefM-like"/>
    <property type="match status" value="1"/>
</dbReference>
<protein>
    <recommendedName>
        <fullName evidence="2">Antitoxin</fullName>
    </recommendedName>
</protein>
<dbReference type="Pfam" id="PF02604">
    <property type="entry name" value="PhdYeFM_antitox"/>
    <property type="match status" value="1"/>
</dbReference>
<dbReference type="InterPro" id="IPR051416">
    <property type="entry name" value="phD-YefM_TA_antitoxins"/>
</dbReference>
<dbReference type="Proteomes" id="UP000234752">
    <property type="component" value="Chromosome eg_1"/>
</dbReference>
<dbReference type="OrthoDB" id="9800503at2"/>
<organism evidence="3 4">
    <name type="scientific">Niveispirillum cyanobacteriorum</name>
    <dbReference type="NCBI Taxonomy" id="1612173"/>
    <lineage>
        <taxon>Bacteria</taxon>
        <taxon>Pseudomonadati</taxon>
        <taxon>Pseudomonadota</taxon>
        <taxon>Alphaproteobacteria</taxon>
        <taxon>Rhodospirillales</taxon>
        <taxon>Azospirillaceae</taxon>
        <taxon>Niveispirillum</taxon>
    </lineage>
</organism>
<reference evidence="3 4" key="1">
    <citation type="submission" date="2017-12" db="EMBL/GenBank/DDBJ databases">
        <title>Genomes of bacteria within cyanobacterial aggregates.</title>
        <authorList>
            <person name="Cai H."/>
        </authorList>
    </citation>
    <scope>NUCLEOTIDE SEQUENCE [LARGE SCALE GENOMIC DNA]</scope>
    <source>
        <strain evidence="3 4">TH16</strain>
    </source>
</reference>
<evidence type="ECO:0000256" key="2">
    <source>
        <dbReference type="RuleBase" id="RU362080"/>
    </source>
</evidence>
<dbReference type="Gene3D" id="3.40.1620.10">
    <property type="entry name" value="YefM-like domain"/>
    <property type="match status" value="1"/>
</dbReference>
<comment type="function">
    <text evidence="2">Antitoxin component of a type II toxin-antitoxin (TA) system.</text>
</comment>
<gene>
    <name evidence="3" type="ORF">C0V82_09130</name>
</gene>
<evidence type="ECO:0000256" key="1">
    <source>
        <dbReference type="ARBA" id="ARBA00009981"/>
    </source>
</evidence>
<keyword evidence="4" id="KW-1185">Reference proteome</keyword>
<accession>A0A2K9NDW7</accession>
<dbReference type="PANTHER" id="PTHR35377">
    <property type="entry name" value="ANTITOXIN VAPB49-RELATED-RELATED"/>
    <property type="match status" value="1"/>
</dbReference>
<dbReference type="InterPro" id="IPR036165">
    <property type="entry name" value="YefM-like_sf"/>
</dbReference>
<name>A0A2K9NDW7_9PROT</name>
<evidence type="ECO:0000313" key="4">
    <source>
        <dbReference type="Proteomes" id="UP000234752"/>
    </source>
</evidence>
<dbReference type="EMBL" id="CP025611">
    <property type="protein sequence ID" value="AUN30375.1"/>
    <property type="molecule type" value="Genomic_DNA"/>
</dbReference>